<protein>
    <submittedName>
        <fullName evidence="1">Terminase</fullName>
    </submittedName>
</protein>
<proteinExistence type="predicted"/>
<gene>
    <name evidence="1" type="ORF">BG60_26420</name>
</gene>
<name>A0A656QFB1_9BURK</name>
<keyword evidence="2" id="KW-1185">Reference proteome</keyword>
<reference evidence="1 2" key="1">
    <citation type="submission" date="2014-03" db="EMBL/GenBank/DDBJ databases">
        <title>Draft Genome Sequences of Four Burkholderia Strains.</title>
        <authorList>
            <person name="Liu X.Y."/>
            <person name="Li C.X."/>
            <person name="Xu J.H."/>
        </authorList>
    </citation>
    <scope>NUCLEOTIDE SEQUENCE [LARGE SCALE GENOMIC DNA]</scope>
    <source>
        <strain evidence="1 2">OP-1</strain>
    </source>
</reference>
<dbReference type="AlphaFoldDB" id="A0A656QFB1"/>
<sequence length="521" mass="59838">MNAVADNASLEDLRTKLADPMWRLCSGKLYKIITKGSDDPNDPGLVVPFKPNRAQQRLIKRLWHRNLILKARQLGFTTLIAIMWLDHALFNPNSRCGIIAQDRETAESLFRDKVKFAYDNLPDVLREAMPLTSCNKSEIVFAHNNSSMRVATSVRGGTIHRLHVSEFGKIAAKYPDKAKEVMTGSIPAVPINGILVIESTAEGREGEFFDLCQVAEKQQQAKKVLSKRDYRFHFFPWWGQDEYVMDPAGVPMTPRDIEYFEKIESQIGRTLTPEQRAWYVGTRNADFPNNEERMWQEYPSTPTEAFQKSTEGCYFTKQFVAARKAGRITKVPHVQGVPVDTFWDIGKSDGTAIWLMQRIGLQHRFIGFIEGWDETYSYFVRELDKLGYVYGTDYLPHDAGHERMAEDEDSAMTPAQSLERLGRKRVEVLQRIPEKQFSIQAARDIFNTCWFDEEACGLGLAHLESYRKEWNTRLATWSDTPRHDIHSEAADAFQQFAIKYEYSPPGQSGGWKRKKGNWRTA</sequence>
<dbReference type="EMBL" id="JFHD01000040">
    <property type="protein sequence ID" value="KDR25952.1"/>
    <property type="molecule type" value="Genomic_DNA"/>
</dbReference>
<dbReference type="InterPro" id="IPR027417">
    <property type="entry name" value="P-loop_NTPase"/>
</dbReference>
<dbReference type="RefSeq" id="WP_034473800.1">
    <property type="nucleotide sequence ID" value="NZ_JFHD01000040.1"/>
</dbReference>
<evidence type="ECO:0000313" key="2">
    <source>
        <dbReference type="Proteomes" id="UP000027451"/>
    </source>
</evidence>
<evidence type="ECO:0000313" key="1">
    <source>
        <dbReference type="EMBL" id="KDR25952.1"/>
    </source>
</evidence>
<dbReference type="Gene3D" id="3.40.50.300">
    <property type="entry name" value="P-loop containing nucleotide triphosphate hydrolases"/>
    <property type="match status" value="1"/>
</dbReference>
<dbReference type="Proteomes" id="UP000027451">
    <property type="component" value="Unassembled WGS sequence"/>
</dbReference>
<accession>A0A656QFB1</accession>
<organism evidence="1 2">
    <name type="scientific">Caballeronia zhejiangensis</name>
    <dbReference type="NCBI Taxonomy" id="871203"/>
    <lineage>
        <taxon>Bacteria</taxon>
        <taxon>Pseudomonadati</taxon>
        <taxon>Pseudomonadota</taxon>
        <taxon>Betaproteobacteria</taxon>
        <taxon>Burkholderiales</taxon>
        <taxon>Burkholderiaceae</taxon>
        <taxon>Caballeronia</taxon>
    </lineage>
</organism>
<comment type="caution">
    <text evidence="1">The sequence shown here is derived from an EMBL/GenBank/DDBJ whole genome shotgun (WGS) entry which is preliminary data.</text>
</comment>